<comment type="caution">
    <text evidence="1">The sequence shown here is derived from an EMBL/GenBank/DDBJ whole genome shotgun (WGS) entry which is preliminary data.</text>
</comment>
<keyword evidence="2" id="KW-1185">Reference proteome</keyword>
<reference evidence="1" key="1">
    <citation type="journal article" date="2022" name="bioRxiv">
        <title>Sequencing and chromosome-scale assembly of the giantPleurodeles waltlgenome.</title>
        <authorList>
            <person name="Brown T."/>
            <person name="Elewa A."/>
            <person name="Iarovenko S."/>
            <person name="Subramanian E."/>
            <person name="Araus A.J."/>
            <person name="Petzold A."/>
            <person name="Susuki M."/>
            <person name="Suzuki K.-i.T."/>
            <person name="Hayashi T."/>
            <person name="Toyoda A."/>
            <person name="Oliveira C."/>
            <person name="Osipova E."/>
            <person name="Leigh N.D."/>
            <person name="Simon A."/>
            <person name="Yun M.H."/>
        </authorList>
    </citation>
    <scope>NUCLEOTIDE SEQUENCE</scope>
    <source>
        <strain evidence="1">20211129_DDA</strain>
        <tissue evidence="1">Liver</tissue>
    </source>
</reference>
<protein>
    <submittedName>
        <fullName evidence="1">Uncharacterized protein</fullName>
    </submittedName>
</protein>
<dbReference type="Proteomes" id="UP001066276">
    <property type="component" value="Chromosome 2_1"/>
</dbReference>
<dbReference type="AlphaFoldDB" id="A0AAV7VF02"/>
<evidence type="ECO:0000313" key="2">
    <source>
        <dbReference type="Proteomes" id="UP001066276"/>
    </source>
</evidence>
<organism evidence="1 2">
    <name type="scientific">Pleurodeles waltl</name>
    <name type="common">Iberian ribbed newt</name>
    <dbReference type="NCBI Taxonomy" id="8319"/>
    <lineage>
        <taxon>Eukaryota</taxon>
        <taxon>Metazoa</taxon>
        <taxon>Chordata</taxon>
        <taxon>Craniata</taxon>
        <taxon>Vertebrata</taxon>
        <taxon>Euteleostomi</taxon>
        <taxon>Amphibia</taxon>
        <taxon>Batrachia</taxon>
        <taxon>Caudata</taxon>
        <taxon>Salamandroidea</taxon>
        <taxon>Salamandridae</taxon>
        <taxon>Pleurodelinae</taxon>
        <taxon>Pleurodeles</taxon>
    </lineage>
</organism>
<sequence length="165" mass="15990">MEAEPHSSLRRLRLQTAGSASASGGASCGVCRVRDVSCSLGRLPTGDAADVRCSGTGWAHGGAYGSAGGGDWGGVCGGDAAGVAHGAGVCCSGGRHHAISSSLRWLPTGDDAGDCHCGSGSAGVEMAGQVAVEVAVIATVRTVVQVAGLSREMVVTSPSPGGSVP</sequence>
<gene>
    <name evidence="1" type="ORF">NDU88_003720</name>
</gene>
<name>A0AAV7VF02_PLEWA</name>
<dbReference type="EMBL" id="JANPWB010000003">
    <property type="protein sequence ID" value="KAJ1199888.1"/>
    <property type="molecule type" value="Genomic_DNA"/>
</dbReference>
<proteinExistence type="predicted"/>
<evidence type="ECO:0000313" key="1">
    <source>
        <dbReference type="EMBL" id="KAJ1199888.1"/>
    </source>
</evidence>
<accession>A0AAV7VF02</accession>